<feature type="domain" description="3-hydroxyacyl-CoA dehydrogenase NAD binding" evidence="1">
    <location>
        <begin position="7"/>
        <end position="47"/>
    </location>
</feature>
<dbReference type="InterPro" id="IPR006176">
    <property type="entry name" value="3-OHacyl-CoA_DH_NAD-bd"/>
</dbReference>
<comment type="caution">
    <text evidence="2">The sequence shown here is derived from an EMBL/GenBank/DDBJ whole genome shotgun (WGS) entry which is preliminary data.</text>
</comment>
<dbReference type="Proteomes" id="UP001501576">
    <property type="component" value="Unassembled WGS sequence"/>
</dbReference>
<proteinExistence type="predicted"/>
<reference evidence="3" key="1">
    <citation type="journal article" date="2019" name="Int. J. Syst. Evol. Microbiol.">
        <title>The Global Catalogue of Microorganisms (GCM) 10K type strain sequencing project: providing services to taxonomists for standard genome sequencing and annotation.</title>
        <authorList>
            <consortium name="The Broad Institute Genomics Platform"/>
            <consortium name="The Broad Institute Genome Sequencing Center for Infectious Disease"/>
            <person name="Wu L."/>
            <person name="Ma J."/>
        </authorList>
    </citation>
    <scope>NUCLEOTIDE SEQUENCE [LARGE SCALE GENOMIC DNA]</scope>
    <source>
        <strain evidence="3">JCM 5052</strain>
    </source>
</reference>
<accession>A0ABP3P9K9</accession>
<organism evidence="2 3">
    <name type="scientific">Streptomyces mordarskii</name>
    <dbReference type="NCBI Taxonomy" id="1226758"/>
    <lineage>
        <taxon>Bacteria</taxon>
        <taxon>Bacillati</taxon>
        <taxon>Actinomycetota</taxon>
        <taxon>Actinomycetes</taxon>
        <taxon>Kitasatosporales</taxon>
        <taxon>Streptomycetaceae</taxon>
        <taxon>Streptomyces</taxon>
    </lineage>
</organism>
<gene>
    <name evidence="2" type="ORF">GCM10010390_76840</name>
</gene>
<dbReference type="Gene3D" id="3.40.50.720">
    <property type="entry name" value="NAD(P)-binding Rossmann-like Domain"/>
    <property type="match status" value="1"/>
</dbReference>
<protein>
    <recommendedName>
        <fullName evidence="1">3-hydroxyacyl-CoA dehydrogenase NAD binding domain-containing protein</fullName>
    </recommendedName>
</protein>
<keyword evidence="3" id="KW-1185">Reference proteome</keyword>
<dbReference type="SUPFAM" id="SSF51735">
    <property type="entry name" value="NAD(P)-binding Rossmann-fold domains"/>
    <property type="match status" value="1"/>
</dbReference>
<dbReference type="EMBL" id="BAAABZ010000076">
    <property type="protein sequence ID" value="GAA0563044.1"/>
    <property type="molecule type" value="Genomic_DNA"/>
</dbReference>
<dbReference type="Pfam" id="PF02737">
    <property type="entry name" value="3HCDH_N"/>
    <property type="match status" value="1"/>
</dbReference>
<evidence type="ECO:0000313" key="2">
    <source>
        <dbReference type="EMBL" id="GAA0563044.1"/>
    </source>
</evidence>
<dbReference type="InterPro" id="IPR036291">
    <property type="entry name" value="NAD(P)-bd_dom_sf"/>
</dbReference>
<name>A0ABP3P9K9_9ACTN</name>
<sequence length="50" mass="5164">MDPVARLGVVGCGLMGSGVAEVAVRHGIDVRVAEATPDAVEAGRRRLYDA</sequence>
<evidence type="ECO:0000259" key="1">
    <source>
        <dbReference type="Pfam" id="PF02737"/>
    </source>
</evidence>
<evidence type="ECO:0000313" key="3">
    <source>
        <dbReference type="Proteomes" id="UP001501576"/>
    </source>
</evidence>